<sequence>MRTHTGVHARGGVQAGRVVAAVADVMAFTIGLWVLLYFLDANRGNGLVEFIHDAATWLAGWSYDLFTFDREWVQVVVGYGVAAVAYLVIGHFIAGRLYRR</sequence>
<name>A0A5J6JC05_STRVI</name>
<dbReference type="RefSeq" id="WP_099892738.1">
    <property type="nucleotide sequence ID" value="NZ_BNBW01000010.1"/>
</dbReference>
<dbReference type="AlphaFoldDB" id="A0A5J6JC05"/>
<dbReference type="EMBL" id="CP023692">
    <property type="protein sequence ID" value="QEV47603.1"/>
    <property type="molecule type" value="Genomic_DNA"/>
</dbReference>
<feature type="transmembrane region" description="Helical" evidence="1">
    <location>
        <begin position="72"/>
        <end position="94"/>
    </location>
</feature>
<evidence type="ECO:0000256" key="1">
    <source>
        <dbReference type="SAM" id="Phobius"/>
    </source>
</evidence>
<proteinExistence type="predicted"/>
<protein>
    <submittedName>
        <fullName evidence="2">Uncharacterized protein</fullName>
    </submittedName>
</protein>
<dbReference type="KEGG" id="svn:CP980_23295"/>
<dbReference type="GeneID" id="95613470"/>
<evidence type="ECO:0000313" key="3">
    <source>
        <dbReference type="Proteomes" id="UP000325563"/>
    </source>
</evidence>
<feature type="transmembrane region" description="Helical" evidence="1">
    <location>
        <begin position="18"/>
        <end position="39"/>
    </location>
</feature>
<keyword evidence="1" id="KW-0812">Transmembrane</keyword>
<accession>A0A5J6JC05</accession>
<gene>
    <name evidence="2" type="ORF">CP980_23295</name>
</gene>
<organism evidence="2 3">
    <name type="scientific">Streptomyces vinaceus</name>
    <dbReference type="NCBI Taxonomy" id="1960"/>
    <lineage>
        <taxon>Bacteria</taxon>
        <taxon>Bacillati</taxon>
        <taxon>Actinomycetota</taxon>
        <taxon>Actinomycetes</taxon>
        <taxon>Kitasatosporales</taxon>
        <taxon>Streptomycetaceae</taxon>
        <taxon>Streptomyces</taxon>
    </lineage>
</organism>
<dbReference type="Proteomes" id="UP000325563">
    <property type="component" value="Chromosome"/>
</dbReference>
<keyword evidence="3" id="KW-1185">Reference proteome</keyword>
<reference evidence="2 3" key="1">
    <citation type="submission" date="2017-09" db="EMBL/GenBank/DDBJ databases">
        <authorList>
            <person name="Lee N."/>
            <person name="Cho B.-K."/>
        </authorList>
    </citation>
    <scope>NUCLEOTIDE SEQUENCE [LARGE SCALE GENOMIC DNA]</scope>
    <source>
        <strain evidence="2 3">ATCC 27476</strain>
    </source>
</reference>
<keyword evidence="1" id="KW-0472">Membrane</keyword>
<keyword evidence="1" id="KW-1133">Transmembrane helix</keyword>
<evidence type="ECO:0000313" key="2">
    <source>
        <dbReference type="EMBL" id="QEV47603.1"/>
    </source>
</evidence>